<evidence type="ECO:0000313" key="3">
    <source>
        <dbReference type="Proteomes" id="UP000183656"/>
    </source>
</evidence>
<gene>
    <name evidence="2" type="ORF">SAMN04489707_10099</name>
</gene>
<keyword evidence="3" id="KW-1185">Reference proteome</keyword>
<name>A0A1I7H750_9BURK</name>
<dbReference type="EMBL" id="FPBX01000009">
    <property type="protein sequence ID" value="SFU56485.1"/>
    <property type="molecule type" value="Genomic_DNA"/>
</dbReference>
<evidence type="ECO:0000256" key="1">
    <source>
        <dbReference type="SAM" id="SignalP"/>
    </source>
</evidence>
<dbReference type="Proteomes" id="UP000183656">
    <property type="component" value="Unassembled WGS sequence"/>
</dbReference>
<accession>A0A1I7H750</accession>
<evidence type="ECO:0000313" key="2">
    <source>
        <dbReference type="EMBL" id="SFU56485.1"/>
    </source>
</evidence>
<reference evidence="2 3" key="1">
    <citation type="submission" date="2016-10" db="EMBL/GenBank/DDBJ databases">
        <authorList>
            <person name="de Groot N.N."/>
        </authorList>
    </citation>
    <scope>NUCLEOTIDE SEQUENCE [LARGE SCALE GENOMIC DNA]</scope>
    <source>
        <strain evidence="2 3">R-24608</strain>
    </source>
</reference>
<sequence length="346" mass="34305">MHSLCAPRFFALPVALACLLTACGGGGDDATSPPSGDGFTLGGAVTGLGQGKRLVLQNNGAADLDVAASGPFTFTGRIAAGSAYAVTVKTQPQGQTCAVAQGSGTATANVGDVAVRCADLPAARYSVGGTVSGLAAGGALVLQNNGGDDLAVSANGGFTFATPLAAGAAYAVAVKTQPAGQACTVKSGSGTLGSANQSSVEVACATQAAALPEGDWEMALCSQVLPGTWGRTLWRIARQSNTRAAIEQGMVLYGNAQCAGTGTVQTSPAGALGTVAFDRTGATARLTAFWGTWSQPTGLTSRTVWARKGAYLCVLGDTTPSVLPTAQAVESSADLSIAGKGCYTKR</sequence>
<proteinExistence type="predicted"/>
<feature type="signal peptide" evidence="1">
    <location>
        <begin position="1"/>
        <end position="17"/>
    </location>
</feature>
<dbReference type="AlphaFoldDB" id="A0A1I7H750"/>
<protein>
    <submittedName>
        <fullName evidence="2">Uncharacterized protein</fullName>
    </submittedName>
</protein>
<dbReference type="STRING" id="343013.SAMN04489707_10099"/>
<keyword evidence="1" id="KW-0732">Signal</keyword>
<organism evidence="2 3">
    <name type="scientific">Paenacidovorax caeni</name>
    <dbReference type="NCBI Taxonomy" id="343013"/>
    <lineage>
        <taxon>Bacteria</taxon>
        <taxon>Pseudomonadati</taxon>
        <taxon>Pseudomonadota</taxon>
        <taxon>Betaproteobacteria</taxon>
        <taxon>Burkholderiales</taxon>
        <taxon>Comamonadaceae</taxon>
        <taxon>Paenacidovorax</taxon>
    </lineage>
</organism>
<dbReference type="RefSeq" id="WP_054255948.1">
    <property type="nucleotide sequence ID" value="NZ_CYIG01000011.1"/>
</dbReference>
<feature type="chain" id="PRO_5010364759" evidence="1">
    <location>
        <begin position="18"/>
        <end position="346"/>
    </location>
</feature>